<gene>
    <name evidence="2" type="ORF">KCG35_22775</name>
</gene>
<dbReference type="PANTHER" id="PTHR45180:SF1">
    <property type="entry name" value="OS01G0307686 PROTEIN"/>
    <property type="match status" value="1"/>
</dbReference>
<keyword evidence="3" id="KW-1185">Reference proteome</keyword>
<evidence type="ECO:0000259" key="1">
    <source>
        <dbReference type="Pfam" id="PF08241"/>
    </source>
</evidence>
<feature type="domain" description="Methyltransferase type 11" evidence="1">
    <location>
        <begin position="43"/>
        <end position="130"/>
    </location>
</feature>
<dbReference type="InterPro" id="IPR013216">
    <property type="entry name" value="Methyltransf_11"/>
</dbReference>
<dbReference type="SUPFAM" id="SSF53335">
    <property type="entry name" value="S-adenosyl-L-methionine-dependent methyltransferases"/>
    <property type="match status" value="1"/>
</dbReference>
<evidence type="ECO:0000313" key="2">
    <source>
        <dbReference type="EMBL" id="MBU2713882.1"/>
    </source>
</evidence>
<dbReference type="Gene3D" id="3.40.50.150">
    <property type="entry name" value="Vaccinia Virus protein VP39"/>
    <property type="match status" value="1"/>
</dbReference>
<keyword evidence="2" id="KW-0489">Methyltransferase</keyword>
<reference evidence="2 3" key="1">
    <citation type="submission" date="2021-04" db="EMBL/GenBank/DDBJ databases">
        <authorList>
            <person name="Pira H."/>
            <person name="Risdian C."/>
            <person name="Wink J."/>
        </authorList>
    </citation>
    <scope>NUCLEOTIDE SEQUENCE [LARGE SCALE GENOMIC DNA]</scope>
    <source>
        <strain evidence="2 3">WH53</strain>
    </source>
</reference>
<dbReference type="InterPro" id="IPR029063">
    <property type="entry name" value="SAM-dependent_MTases_sf"/>
</dbReference>
<accession>A0ABS5ZIM5</accession>
<dbReference type="EMBL" id="JAGSOY010000115">
    <property type="protein sequence ID" value="MBU2713882.1"/>
    <property type="molecule type" value="Genomic_DNA"/>
</dbReference>
<comment type="caution">
    <text evidence="2">The sequence shown here is derived from an EMBL/GenBank/DDBJ whole genome shotgun (WGS) entry which is preliminary data.</text>
</comment>
<organism evidence="2 3">
    <name type="scientific">Zooshikella harenae</name>
    <dbReference type="NCBI Taxonomy" id="2827238"/>
    <lineage>
        <taxon>Bacteria</taxon>
        <taxon>Pseudomonadati</taxon>
        <taxon>Pseudomonadota</taxon>
        <taxon>Gammaproteobacteria</taxon>
        <taxon>Oceanospirillales</taxon>
        <taxon>Zooshikellaceae</taxon>
        <taxon>Zooshikella</taxon>
    </lineage>
</organism>
<sequence length="251" mass="28523">MEVETSKLFDDKADLYASARPLYPKVLFDFVASLVITHDKAWDCATGNGQAAIGLAKNFSKVEATDISKEQIANAFQAENINYSAQPGESTNFRNNQFDLVNVAQALHWFDYDRFWDEVSRVLKPTGVFVAYSYVWPHINDNVDHIIDVKVKSVIEPYWAPNNKLAWDSYSSLDLPFKTIATPNINLENHWDLDQFLSYIHTWSGTRRCIDDIGSSFFEEARKALQSVWGDTSKKMVVKNPLTIIAGSAWL</sequence>
<dbReference type="GO" id="GO:0008168">
    <property type="term" value="F:methyltransferase activity"/>
    <property type="evidence" value="ECO:0007669"/>
    <property type="project" value="UniProtKB-KW"/>
</dbReference>
<proteinExistence type="predicted"/>
<dbReference type="RefSeq" id="WP_215822160.1">
    <property type="nucleotide sequence ID" value="NZ_JAGSOY010000115.1"/>
</dbReference>
<protein>
    <submittedName>
        <fullName evidence="2">Class I SAM-dependent methyltransferase</fullName>
    </submittedName>
</protein>
<dbReference type="CDD" id="cd02440">
    <property type="entry name" value="AdoMet_MTases"/>
    <property type="match status" value="1"/>
</dbReference>
<name>A0ABS5ZIM5_9GAMM</name>
<dbReference type="Pfam" id="PF08241">
    <property type="entry name" value="Methyltransf_11"/>
    <property type="match status" value="1"/>
</dbReference>
<keyword evidence="2" id="KW-0808">Transferase</keyword>
<dbReference type="GO" id="GO:0032259">
    <property type="term" value="P:methylation"/>
    <property type="evidence" value="ECO:0007669"/>
    <property type="project" value="UniProtKB-KW"/>
</dbReference>
<dbReference type="PANTHER" id="PTHR45180">
    <property type="entry name" value="OS01G0307686 PROTEIN"/>
    <property type="match status" value="1"/>
</dbReference>
<dbReference type="Proteomes" id="UP000690515">
    <property type="component" value="Unassembled WGS sequence"/>
</dbReference>
<evidence type="ECO:0000313" key="3">
    <source>
        <dbReference type="Proteomes" id="UP000690515"/>
    </source>
</evidence>